<keyword evidence="3" id="KW-0804">Transcription</keyword>
<evidence type="ECO:0000256" key="2">
    <source>
        <dbReference type="ARBA" id="ARBA00023125"/>
    </source>
</evidence>
<dbReference type="RefSeq" id="WP_109417109.1">
    <property type="nucleotide sequence ID" value="NZ_QEAS01000015.1"/>
</dbReference>
<accession>A0A2U2PD61</accession>
<dbReference type="Gene3D" id="3.40.50.2300">
    <property type="match status" value="2"/>
</dbReference>
<gene>
    <name evidence="5" type="ORF">DDR33_17550</name>
</gene>
<dbReference type="OrthoDB" id="9797097at2"/>
<evidence type="ECO:0000313" key="5">
    <source>
        <dbReference type="EMBL" id="PWG79325.1"/>
    </source>
</evidence>
<proteinExistence type="predicted"/>
<dbReference type="InterPro" id="IPR018060">
    <property type="entry name" value="HTH_AraC"/>
</dbReference>
<comment type="caution">
    <text evidence="5">The sequence shown here is derived from an EMBL/GenBank/DDBJ whole genome shotgun (WGS) entry which is preliminary data.</text>
</comment>
<dbReference type="PROSITE" id="PS01124">
    <property type="entry name" value="HTH_ARAC_FAMILY_2"/>
    <property type="match status" value="1"/>
</dbReference>
<dbReference type="EMBL" id="QEAS01000015">
    <property type="protein sequence ID" value="PWG79325.1"/>
    <property type="molecule type" value="Genomic_DNA"/>
</dbReference>
<keyword evidence="1" id="KW-0805">Transcription regulation</keyword>
<dbReference type="Pfam" id="PF13377">
    <property type="entry name" value="Peripla_BP_3"/>
    <property type="match status" value="1"/>
</dbReference>
<keyword evidence="2" id="KW-0238">DNA-binding</keyword>
<dbReference type="PANTHER" id="PTHR30146">
    <property type="entry name" value="LACI-RELATED TRANSCRIPTIONAL REPRESSOR"/>
    <property type="match status" value="1"/>
</dbReference>
<dbReference type="InterPro" id="IPR046335">
    <property type="entry name" value="LacI/GalR-like_sensor"/>
</dbReference>
<dbReference type="Pfam" id="PF12833">
    <property type="entry name" value="HTH_18"/>
    <property type="match status" value="1"/>
</dbReference>
<evidence type="ECO:0000313" key="6">
    <source>
        <dbReference type="Proteomes" id="UP000245647"/>
    </source>
</evidence>
<dbReference type="PANTHER" id="PTHR30146:SF24">
    <property type="entry name" value="XYLOSE OPERON REGULATORY PROTEIN"/>
    <property type="match status" value="1"/>
</dbReference>
<dbReference type="SUPFAM" id="SSF46689">
    <property type="entry name" value="Homeodomain-like"/>
    <property type="match status" value="1"/>
</dbReference>
<dbReference type="Proteomes" id="UP000245647">
    <property type="component" value="Unassembled WGS sequence"/>
</dbReference>
<dbReference type="SUPFAM" id="SSF53822">
    <property type="entry name" value="Periplasmic binding protein-like I"/>
    <property type="match status" value="1"/>
</dbReference>
<name>A0A2U2PD61_9SPHI</name>
<keyword evidence="6" id="KW-1185">Reference proteome</keyword>
<sequence>MRKKVFVHLESGRGYSRDLLRGIYDYNNQVSQWQIIFEPAWFLKTKPARNDLSIIRTVKPDGCILEFGDNIPELRELGIPIIQVTSVNHFEDIPYVKGNYDTDGALAASYFSNKGFKNLAFFGIEKLEWSVARLKSFQKHAQQSGAQFFSYLLKGNESDILTHNFGELIRWLRSLPSPTGILCCNDDFGQILINACSMAEIKVPYEIAVLGIDNDELICNITYPNLSSISRNHHQTAAIICSTLGDMMNGAEPREKVILTEAAEVAERSSTDTIAAADEEVARAINFISRNTGRPINPADVIAETSLSAKTLNNRFRKVTGHSIHDEIQHRKLIRFKQLLRNNMSIKEIAFALGFPDHSHVSRWFSNLEGISPVEWKKKFSPALSSGNHHMGTKTQ</sequence>
<feature type="domain" description="HTH araC/xylS-type" evidence="4">
    <location>
        <begin position="282"/>
        <end position="379"/>
    </location>
</feature>
<dbReference type="Gene3D" id="1.10.10.60">
    <property type="entry name" value="Homeodomain-like"/>
    <property type="match status" value="1"/>
</dbReference>
<evidence type="ECO:0000256" key="1">
    <source>
        <dbReference type="ARBA" id="ARBA00023015"/>
    </source>
</evidence>
<dbReference type="CDD" id="cd01543">
    <property type="entry name" value="PBP1_XylR"/>
    <property type="match status" value="1"/>
</dbReference>
<dbReference type="GO" id="GO:0003700">
    <property type="term" value="F:DNA-binding transcription factor activity"/>
    <property type="evidence" value="ECO:0007669"/>
    <property type="project" value="InterPro"/>
</dbReference>
<protein>
    <recommendedName>
        <fullName evidence="4">HTH araC/xylS-type domain-containing protein</fullName>
    </recommendedName>
</protein>
<dbReference type="GO" id="GO:0000976">
    <property type="term" value="F:transcription cis-regulatory region binding"/>
    <property type="evidence" value="ECO:0007669"/>
    <property type="project" value="TreeGrafter"/>
</dbReference>
<dbReference type="InterPro" id="IPR028082">
    <property type="entry name" value="Peripla_BP_I"/>
</dbReference>
<organism evidence="5 6">
    <name type="scientific">Pararcticibacter amylolyticus</name>
    <dbReference type="NCBI Taxonomy" id="2173175"/>
    <lineage>
        <taxon>Bacteria</taxon>
        <taxon>Pseudomonadati</taxon>
        <taxon>Bacteroidota</taxon>
        <taxon>Sphingobacteriia</taxon>
        <taxon>Sphingobacteriales</taxon>
        <taxon>Sphingobacteriaceae</taxon>
        <taxon>Pararcticibacter</taxon>
    </lineage>
</organism>
<dbReference type="AlphaFoldDB" id="A0A2U2PD61"/>
<evidence type="ECO:0000256" key="3">
    <source>
        <dbReference type="ARBA" id="ARBA00023163"/>
    </source>
</evidence>
<reference evidence="5 6" key="1">
    <citation type="submission" date="2018-04" db="EMBL/GenBank/DDBJ databases">
        <title>Pedobacter chongqingensis sp. nov., isolated from a rottenly hemp rope.</title>
        <authorList>
            <person name="Cai Y."/>
        </authorList>
    </citation>
    <scope>NUCLEOTIDE SEQUENCE [LARGE SCALE GENOMIC DNA]</scope>
    <source>
        <strain evidence="5 6">FJ4-8</strain>
    </source>
</reference>
<evidence type="ECO:0000259" key="4">
    <source>
        <dbReference type="PROSITE" id="PS01124"/>
    </source>
</evidence>
<dbReference type="InterPro" id="IPR009057">
    <property type="entry name" value="Homeodomain-like_sf"/>
</dbReference>
<dbReference type="SMART" id="SM00342">
    <property type="entry name" value="HTH_ARAC"/>
    <property type="match status" value="1"/>
</dbReference>